<comment type="catalytic activity">
    <reaction evidence="1 5">
        <text>a phosphate monoester + H2O = an alcohol + phosphate</text>
        <dbReference type="Rhea" id="RHEA:15017"/>
        <dbReference type="ChEBI" id="CHEBI:15377"/>
        <dbReference type="ChEBI" id="CHEBI:30879"/>
        <dbReference type="ChEBI" id="CHEBI:43474"/>
        <dbReference type="ChEBI" id="CHEBI:67140"/>
        <dbReference type="EC" id="3.1.3.2"/>
    </reaction>
</comment>
<evidence type="ECO:0000256" key="6">
    <source>
        <dbReference type="PIRSR" id="PIRSR000898-1"/>
    </source>
</evidence>
<dbReference type="InterPro" id="IPR004843">
    <property type="entry name" value="Calcineurin-like_PHP"/>
</dbReference>
<dbReference type="EC" id="3.1.3.2" evidence="2 5"/>
<sequence>MKRITIFLGLSCLFFFSACQQQATSRQEVSYEQLDSLLDDRFNFIVANDLGRNGYYDQKPIAERMGELAENTDIEFVAAAGDVHHFEGVASVSDPLWMTNYELIYAHPELMIDWFPVLGNHEYRGNTQAVLDYGKVSRRWSMPGRYYAKSFELDGGASLKIIFIDTTPLIDKYHEEAEESYRDVAEQDMERQIRWIDSTLQASDETWKVVIGHHPVYAQTPKDEIERQNMQQRIDPLLRKYGVDLYIGGHIHNFQHIKPAGSPVDYVVNSSGSLSREVSPVEGTVFCSSEPGFSVVSASDKELKLYMLDKNCNILHTVERQK</sequence>
<dbReference type="EMBL" id="DVNA01000223">
    <property type="protein sequence ID" value="HIU56063.1"/>
    <property type="molecule type" value="Genomic_DNA"/>
</dbReference>
<evidence type="ECO:0000256" key="4">
    <source>
        <dbReference type="ARBA" id="ARBA00022801"/>
    </source>
</evidence>
<evidence type="ECO:0000256" key="7">
    <source>
        <dbReference type="SAM" id="SignalP"/>
    </source>
</evidence>
<dbReference type="PIRSF" id="PIRSF000898">
    <property type="entry name" value="Acid_Ptase_5"/>
    <property type="match status" value="1"/>
</dbReference>
<feature type="binding site" evidence="6">
    <location>
        <position position="120"/>
    </location>
    <ligand>
        <name>Fe cation</name>
        <dbReference type="ChEBI" id="CHEBI:24875"/>
        <label>2</label>
    </ligand>
</feature>
<dbReference type="GO" id="GO:0046872">
    <property type="term" value="F:metal ion binding"/>
    <property type="evidence" value="ECO:0007669"/>
    <property type="project" value="UniProtKB-KW"/>
</dbReference>
<evidence type="ECO:0000256" key="2">
    <source>
        <dbReference type="ARBA" id="ARBA00012646"/>
    </source>
</evidence>
<feature type="domain" description="Calcineurin-like phosphoesterase" evidence="8">
    <location>
        <begin position="43"/>
        <end position="253"/>
    </location>
</feature>
<organism evidence="9 10">
    <name type="scientific">Candidatus Gallibacteroides avistercoris</name>
    <dbReference type="NCBI Taxonomy" id="2840833"/>
    <lineage>
        <taxon>Bacteria</taxon>
        <taxon>Pseudomonadati</taxon>
        <taxon>Bacteroidota</taxon>
        <taxon>Bacteroidia</taxon>
        <taxon>Bacteroidales</taxon>
        <taxon>Bacteroidaceae</taxon>
        <taxon>Bacteroidaceae incertae sedis</taxon>
        <taxon>Candidatus Gallibacteroides</taxon>
    </lineage>
</organism>
<evidence type="ECO:0000259" key="8">
    <source>
        <dbReference type="Pfam" id="PF00149"/>
    </source>
</evidence>
<reference evidence="9" key="2">
    <citation type="journal article" date="2021" name="PeerJ">
        <title>Extensive microbial diversity within the chicken gut microbiome revealed by metagenomics and culture.</title>
        <authorList>
            <person name="Gilroy R."/>
            <person name="Ravi A."/>
            <person name="Getino M."/>
            <person name="Pursley I."/>
            <person name="Horton D.L."/>
            <person name="Alikhan N.F."/>
            <person name="Baker D."/>
            <person name="Gharbi K."/>
            <person name="Hall N."/>
            <person name="Watson M."/>
            <person name="Adriaenssens E.M."/>
            <person name="Foster-Nyarko E."/>
            <person name="Jarju S."/>
            <person name="Secka A."/>
            <person name="Antonio M."/>
            <person name="Oren A."/>
            <person name="Chaudhuri R.R."/>
            <person name="La Ragione R."/>
            <person name="Hildebrand F."/>
            <person name="Pallen M.J."/>
        </authorList>
    </citation>
    <scope>NUCLEOTIDE SEQUENCE</scope>
    <source>
        <strain evidence="9">CHK158-818</strain>
    </source>
</reference>
<dbReference type="PANTHER" id="PTHR10161:SF14">
    <property type="entry name" value="TARTRATE-RESISTANT ACID PHOSPHATASE TYPE 5"/>
    <property type="match status" value="1"/>
</dbReference>
<dbReference type="GO" id="GO:0003993">
    <property type="term" value="F:acid phosphatase activity"/>
    <property type="evidence" value="ECO:0007669"/>
    <property type="project" value="UniProtKB-UniRule"/>
</dbReference>
<feature type="binding site" evidence="6">
    <location>
        <position position="252"/>
    </location>
    <ligand>
        <name>Fe cation</name>
        <dbReference type="ChEBI" id="CHEBI:24875"/>
        <label>1</label>
    </ligand>
</feature>
<evidence type="ECO:0000256" key="1">
    <source>
        <dbReference type="ARBA" id="ARBA00000032"/>
    </source>
</evidence>
<evidence type="ECO:0000313" key="9">
    <source>
        <dbReference type="EMBL" id="HIU56063.1"/>
    </source>
</evidence>
<feature type="binding site" evidence="6">
    <location>
        <position position="49"/>
    </location>
    <ligand>
        <name>Fe cation</name>
        <dbReference type="ChEBI" id="CHEBI:24875"/>
        <label>1</label>
    </ligand>
</feature>
<feature type="binding site" evidence="6">
    <location>
        <position position="250"/>
    </location>
    <ligand>
        <name>Fe cation</name>
        <dbReference type="ChEBI" id="CHEBI:24875"/>
        <label>2</label>
    </ligand>
</feature>
<dbReference type="InterPro" id="IPR051558">
    <property type="entry name" value="Metallophosphoesterase_PAP"/>
</dbReference>
<evidence type="ECO:0000256" key="5">
    <source>
        <dbReference type="PIRNR" id="PIRNR000898"/>
    </source>
</evidence>
<feature type="signal peptide" evidence="7">
    <location>
        <begin position="1"/>
        <end position="23"/>
    </location>
</feature>
<protein>
    <recommendedName>
        <fullName evidence="2 5">acid phosphatase</fullName>
        <ecNumber evidence="2 5">3.1.3.2</ecNumber>
    </recommendedName>
</protein>
<accession>A0A9D1SDY3</accession>
<evidence type="ECO:0000256" key="3">
    <source>
        <dbReference type="ARBA" id="ARBA00022729"/>
    </source>
</evidence>
<name>A0A9D1SDY3_9BACT</name>
<comment type="cofactor">
    <cofactor evidence="6">
        <name>Fe cation</name>
        <dbReference type="ChEBI" id="CHEBI:24875"/>
    </cofactor>
    <text evidence="6">Binds 2 iron ions per subunit.</text>
</comment>
<dbReference type="PROSITE" id="PS51257">
    <property type="entry name" value="PROKAR_LIPOPROTEIN"/>
    <property type="match status" value="1"/>
</dbReference>
<keyword evidence="6" id="KW-0479">Metal-binding</keyword>
<keyword evidence="3 7" id="KW-0732">Signal</keyword>
<dbReference type="Gene3D" id="3.60.21.10">
    <property type="match status" value="1"/>
</dbReference>
<keyword evidence="5 6" id="KW-0408">Iron</keyword>
<dbReference type="Pfam" id="PF00149">
    <property type="entry name" value="Metallophos"/>
    <property type="match status" value="1"/>
</dbReference>
<dbReference type="InterPro" id="IPR029052">
    <property type="entry name" value="Metallo-depent_PP-like"/>
</dbReference>
<comment type="caution">
    <text evidence="9">The sequence shown here is derived from an EMBL/GenBank/DDBJ whole genome shotgun (WGS) entry which is preliminary data.</text>
</comment>
<feature type="chain" id="PRO_5039577616" description="acid phosphatase" evidence="7">
    <location>
        <begin position="24"/>
        <end position="322"/>
    </location>
</feature>
<dbReference type="SUPFAM" id="SSF56300">
    <property type="entry name" value="Metallo-dependent phosphatases"/>
    <property type="match status" value="1"/>
</dbReference>
<feature type="binding site" evidence="6">
    <location>
        <position position="82"/>
    </location>
    <ligand>
        <name>Fe cation</name>
        <dbReference type="ChEBI" id="CHEBI:24875"/>
        <label>2</label>
    </ligand>
</feature>
<dbReference type="Proteomes" id="UP000824112">
    <property type="component" value="Unassembled WGS sequence"/>
</dbReference>
<feature type="binding site" evidence="6">
    <location>
        <position position="213"/>
    </location>
    <ligand>
        <name>Fe cation</name>
        <dbReference type="ChEBI" id="CHEBI:24875"/>
        <label>2</label>
    </ligand>
</feature>
<dbReference type="InterPro" id="IPR024927">
    <property type="entry name" value="Acid_PPase"/>
</dbReference>
<evidence type="ECO:0000313" key="10">
    <source>
        <dbReference type="Proteomes" id="UP000824112"/>
    </source>
</evidence>
<dbReference type="AlphaFoldDB" id="A0A9D1SDY3"/>
<dbReference type="PANTHER" id="PTHR10161">
    <property type="entry name" value="TARTRATE-RESISTANT ACID PHOSPHATASE TYPE 5"/>
    <property type="match status" value="1"/>
</dbReference>
<reference evidence="9" key="1">
    <citation type="submission" date="2020-10" db="EMBL/GenBank/DDBJ databases">
        <authorList>
            <person name="Gilroy R."/>
        </authorList>
    </citation>
    <scope>NUCLEOTIDE SEQUENCE</scope>
    <source>
        <strain evidence="9">CHK158-818</strain>
    </source>
</reference>
<gene>
    <name evidence="9" type="ORF">IAB03_09705</name>
</gene>
<keyword evidence="4 5" id="KW-0378">Hydrolase</keyword>
<feature type="binding site" evidence="6">
    <location>
        <position position="82"/>
    </location>
    <ligand>
        <name>Fe cation</name>
        <dbReference type="ChEBI" id="CHEBI:24875"/>
        <label>1</label>
    </ligand>
</feature>
<proteinExistence type="predicted"/>